<comment type="similarity">
    <text evidence="2">Belongs to the NADH:flavin oxidoreductase/NADH oxidase family.</text>
</comment>
<evidence type="ECO:0000256" key="1">
    <source>
        <dbReference type="ARBA" id="ARBA00001917"/>
    </source>
</evidence>
<dbReference type="FunFam" id="3.20.20.70:FF:000059">
    <property type="entry name" value="N-ethylmaleimide reductase, FMN-linked"/>
    <property type="match status" value="1"/>
</dbReference>
<dbReference type="RefSeq" id="WP_266259386.1">
    <property type="nucleotide sequence ID" value="NZ_JAMXWF010000020.1"/>
</dbReference>
<reference evidence="6" key="1">
    <citation type="submission" date="2022-06" db="EMBL/GenBank/DDBJ databases">
        <title>PHB producers.</title>
        <authorList>
            <person name="Besaury L."/>
        </authorList>
    </citation>
    <scope>NUCLEOTIDE SEQUENCE</scope>
    <source>
        <strain evidence="6 7">SEWS6</strain>
    </source>
</reference>
<accession>A0AAP5BFX9</accession>
<evidence type="ECO:0000313" key="8">
    <source>
        <dbReference type="Proteomes" id="UP001242288"/>
    </source>
</evidence>
<evidence type="ECO:0000256" key="2">
    <source>
        <dbReference type="ARBA" id="ARBA00005979"/>
    </source>
</evidence>
<dbReference type="Proteomes" id="UP001242288">
    <property type="component" value="Unassembled WGS sequence"/>
</dbReference>
<feature type="domain" description="NADH:flavin oxidoreductase/NADH oxidase N-terminal" evidence="4">
    <location>
        <begin position="7"/>
        <end position="344"/>
    </location>
</feature>
<dbReference type="Proteomes" id="UP001209412">
    <property type="component" value="Unassembled WGS sequence"/>
</dbReference>
<keyword evidence="7" id="KW-1185">Reference proteome</keyword>
<dbReference type="PANTHER" id="PTHR22893:SF135">
    <property type="entry name" value="NAD(P)H:FLAVIN OXIDOREDUCTASE SYE2"/>
    <property type="match status" value="1"/>
</dbReference>
<comment type="cofactor">
    <cofactor evidence="1">
        <name>FMN</name>
        <dbReference type="ChEBI" id="CHEBI:58210"/>
    </cofactor>
</comment>
<evidence type="ECO:0000313" key="6">
    <source>
        <dbReference type="EMBL" id="MDQ6410051.1"/>
    </source>
</evidence>
<dbReference type="Pfam" id="PF00724">
    <property type="entry name" value="Oxidored_FMN"/>
    <property type="match status" value="1"/>
</dbReference>
<organism evidence="6 8">
    <name type="scientific">Paraburkholderia madseniana</name>
    <dbReference type="NCBI Taxonomy" id="2599607"/>
    <lineage>
        <taxon>Bacteria</taxon>
        <taxon>Pseudomonadati</taxon>
        <taxon>Pseudomonadota</taxon>
        <taxon>Betaproteobacteria</taxon>
        <taxon>Burkholderiales</taxon>
        <taxon>Burkholderiaceae</taxon>
        <taxon>Paraburkholderia</taxon>
    </lineage>
</organism>
<dbReference type="InterPro" id="IPR013785">
    <property type="entry name" value="Aldolase_TIM"/>
</dbReference>
<dbReference type="EMBL" id="JAMXWF010000020">
    <property type="protein sequence ID" value="MDQ6410051.1"/>
    <property type="molecule type" value="Genomic_DNA"/>
</dbReference>
<dbReference type="EMBL" id="JAPKHW010000020">
    <property type="protein sequence ID" value="MCX4148233.1"/>
    <property type="molecule type" value="Genomic_DNA"/>
</dbReference>
<dbReference type="GO" id="GO:0005829">
    <property type="term" value="C:cytosol"/>
    <property type="evidence" value="ECO:0007669"/>
    <property type="project" value="TreeGrafter"/>
</dbReference>
<name>A0AAP5BFX9_9BURK</name>
<evidence type="ECO:0000313" key="7">
    <source>
        <dbReference type="Proteomes" id="UP001209412"/>
    </source>
</evidence>
<dbReference type="Gene3D" id="3.20.20.70">
    <property type="entry name" value="Aldolase class I"/>
    <property type="match status" value="1"/>
</dbReference>
<evidence type="ECO:0000313" key="5">
    <source>
        <dbReference type="EMBL" id="MCX4148233.1"/>
    </source>
</evidence>
<gene>
    <name evidence="6" type="ORF">NIE36_22970</name>
    <name evidence="5" type="ORF">OSB80_23050</name>
</gene>
<dbReference type="SUPFAM" id="SSF51395">
    <property type="entry name" value="FMN-linked oxidoreductases"/>
    <property type="match status" value="1"/>
</dbReference>
<dbReference type="InterPro" id="IPR045247">
    <property type="entry name" value="Oye-like"/>
</dbReference>
<dbReference type="AlphaFoldDB" id="A0AAP5BFX9"/>
<dbReference type="GO" id="GO:0010181">
    <property type="term" value="F:FMN binding"/>
    <property type="evidence" value="ECO:0007669"/>
    <property type="project" value="InterPro"/>
</dbReference>
<dbReference type="PANTHER" id="PTHR22893">
    <property type="entry name" value="NADH OXIDOREDUCTASE-RELATED"/>
    <property type="match status" value="1"/>
</dbReference>
<comment type="caution">
    <text evidence="6">The sequence shown here is derived from an EMBL/GenBank/DDBJ whole genome shotgun (WGS) entry which is preliminary data.</text>
</comment>
<sequence>MTSTASSLFTPTVVSQFQLPHRVVMAPMTRSRSTQPGDVPNAMMARYYAQRASAALIVTEATQISPQGKGYSFTPGIYSAAQVAGWRLVTDAVHAAGGRIFLQLWHVGRMSHPDFHDGEMPVAPSAIPFDGQIWKVDAATGIGAMVACPTPRALSVEEIRDVVADFRRAARNAVDAGFDGVEIHGANGYLVDQFLRTTSNTRTDEYGGSRENRLRFLKDVVNAVAEEVGAEHTAIRLAPFLTARGMDCPDILPTILEAAEFLQARGIAYLHLVEADWDDAPQFTEAFRKAIRERFTRPVIVAGKYDSTRAEWVLSHGYADLVAFGRPFVANPDFPRRLAEGLPLAGFDGSTLFGGTERGYGDYPTWSGTATTAEESALTP</sequence>
<keyword evidence="3" id="KW-0560">Oxidoreductase</keyword>
<evidence type="ECO:0000259" key="4">
    <source>
        <dbReference type="Pfam" id="PF00724"/>
    </source>
</evidence>
<dbReference type="GO" id="GO:0016628">
    <property type="term" value="F:oxidoreductase activity, acting on the CH-CH group of donors, NAD or NADP as acceptor"/>
    <property type="evidence" value="ECO:0007669"/>
    <property type="project" value="UniProtKB-ARBA"/>
</dbReference>
<protein>
    <submittedName>
        <fullName evidence="6">Alkene reductase</fullName>
    </submittedName>
</protein>
<dbReference type="InterPro" id="IPR001155">
    <property type="entry name" value="OxRdtase_FMN_N"/>
</dbReference>
<evidence type="ECO:0000256" key="3">
    <source>
        <dbReference type="ARBA" id="ARBA00023002"/>
    </source>
</evidence>
<proteinExistence type="inferred from homology"/>
<dbReference type="CDD" id="cd02933">
    <property type="entry name" value="OYE_like_FMN"/>
    <property type="match status" value="1"/>
</dbReference>